<accession>A0AAE1R5A2</accession>
<feature type="compositionally biased region" description="Basic and acidic residues" evidence="4">
    <location>
        <begin position="1"/>
        <end position="17"/>
    </location>
</feature>
<gene>
    <name evidence="5" type="ORF">RND71_035269</name>
</gene>
<dbReference type="PANTHER" id="PTHR21681:SF0">
    <property type="entry name" value="EUKARYOTIC TRANSLATION INITIATION FACTOR 3 SUBUNIT J"/>
    <property type="match status" value="1"/>
</dbReference>
<reference evidence="5" key="1">
    <citation type="submission" date="2023-12" db="EMBL/GenBank/DDBJ databases">
        <title>Genome assembly of Anisodus tanguticus.</title>
        <authorList>
            <person name="Wang Y.-J."/>
        </authorList>
    </citation>
    <scope>NUCLEOTIDE SEQUENCE</scope>
    <source>
        <strain evidence="5">KB-2021</strain>
        <tissue evidence="5">Leaf</tissue>
    </source>
</reference>
<dbReference type="Pfam" id="PF08597">
    <property type="entry name" value="eIF3_subunit"/>
    <property type="match status" value="1"/>
</dbReference>
<keyword evidence="1" id="KW-0963">Cytoplasm</keyword>
<evidence type="ECO:0000256" key="2">
    <source>
        <dbReference type="ARBA" id="ARBA00022540"/>
    </source>
</evidence>
<dbReference type="PANTHER" id="PTHR21681">
    <property type="entry name" value="EUKARYOTIC TRANSLATION INITIATION FACTOR 3 SUBUNIT J"/>
    <property type="match status" value="1"/>
</dbReference>
<comment type="caution">
    <text evidence="5">The sequence shown here is derived from an EMBL/GenBank/DDBJ whole genome shotgun (WGS) entry which is preliminary data.</text>
</comment>
<name>A0AAE1R5A2_9SOLA</name>
<organism evidence="5 6">
    <name type="scientific">Anisodus tanguticus</name>
    <dbReference type="NCBI Taxonomy" id="243964"/>
    <lineage>
        <taxon>Eukaryota</taxon>
        <taxon>Viridiplantae</taxon>
        <taxon>Streptophyta</taxon>
        <taxon>Embryophyta</taxon>
        <taxon>Tracheophyta</taxon>
        <taxon>Spermatophyta</taxon>
        <taxon>Magnoliopsida</taxon>
        <taxon>eudicotyledons</taxon>
        <taxon>Gunneridae</taxon>
        <taxon>Pentapetalae</taxon>
        <taxon>asterids</taxon>
        <taxon>lamiids</taxon>
        <taxon>Solanales</taxon>
        <taxon>Solanaceae</taxon>
        <taxon>Solanoideae</taxon>
        <taxon>Hyoscyameae</taxon>
        <taxon>Anisodus</taxon>
    </lineage>
</organism>
<keyword evidence="3" id="KW-0648">Protein biosynthesis</keyword>
<evidence type="ECO:0000256" key="1">
    <source>
        <dbReference type="ARBA" id="ARBA00022490"/>
    </source>
</evidence>
<feature type="region of interest" description="Disordered" evidence="4">
    <location>
        <begin position="1"/>
        <end position="32"/>
    </location>
</feature>
<evidence type="ECO:0008006" key="7">
    <source>
        <dbReference type="Google" id="ProtNLM"/>
    </source>
</evidence>
<proteinExistence type="predicted"/>
<dbReference type="InterPro" id="IPR013906">
    <property type="entry name" value="eIF3j"/>
</dbReference>
<evidence type="ECO:0000313" key="5">
    <source>
        <dbReference type="EMBL" id="KAK4345093.1"/>
    </source>
</evidence>
<protein>
    <recommendedName>
        <fullName evidence="7">Eukaryotic translation initiation factor 3 30 kDa subunit</fullName>
    </recommendedName>
</protein>
<keyword evidence="6" id="KW-1185">Reference proteome</keyword>
<evidence type="ECO:0000313" key="6">
    <source>
        <dbReference type="Proteomes" id="UP001291623"/>
    </source>
</evidence>
<evidence type="ECO:0000256" key="4">
    <source>
        <dbReference type="SAM" id="MobiDB-lite"/>
    </source>
</evidence>
<dbReference type="Proteomes" id="UP001291623">
    <property type="component" value="Unassembled WGS sequence"/>
</dbReference>
<dbReference type="EMBL" id="JAVYJV010000019">
    <property type="protein sequence ID" value="KAK4345093.1"/>
    <property type="molecule type" value="Genomic_DNA"/>
</dbReference>
<dbReference type="GO" id="GO:0005852">
    <property type="term" value="C:eukaryotic translation initiation factor 3 complex"/>
    <property type="evidence" value="ECO:0007669"/>
    <property type="project" value="InterPro"/>
</dbReference>
<dbReference type="Gene3D" id="1.10.246.60">
    <property type="entry name" value="Eukaryotic translation initiation factor 3 like domains"/>
    <property type="match status" value="1"/>
</dbReference>
<dbReference type="GO" id="GO:0003743">
    <property type="term" value="F:translation initiation factor activity"/>
    <property type="evidence" value="ECO:0007669"/>
    <property type="project" value="UniProtKB-KW"/>
</dbReference>
<sequence>MEKVKAPKPEPPVEKAPKKPVAKSVEDVPLDPVAEKGRIDSLRSAETQNLVAVFELHAPAISFPEEFLRLLVQERGRKDRGPSFISDIDKLVEEADYRSTAELFSRTGGDDKTLDNFIPKSESDFLEYAELISQKMRPYEAVMRLSMTGLKAQDAKDIASSVTAIANEKIKDEKEAIASKKKSGSKKKKLHVEAVVNAYDGYDDYDFM</sequence>
<keyword evidence="2" id="KW-0396">Initiation factor</keyword>
<dbReference type="InterPro" id="IPR023194">
    <property type="entry name" value="eIF3-like_dom_sf"/>
</dbReference>
<evidence type="ECO:0000256" key="3">
    <source>
        <dbReference type="ARBA" id="ARBA00022917"/>
    </source>
</evidence>
<dbReference type="AlphaFoldDB" id="A0AAE1R5A2"/>